<evidence type="ECO:0000313" key="2">
    <source>
        <dbReference type="EMBL" id="SDI81509.1"/>
    </source>
</evidence>
<keyword evidence="3" id="KW-1185">Reference proteome</keyword>
<name>A0A1G8NML6_9NOCA</name>
<organism evidence="2 3">
    <name type="scientific">Rhodococcus triatomae</name>
    <dbReference type="NCBI Taxonomy" id="300028"/>
    <lineage>
        <taxon>Bacteria</taxon>
        <taxon>Bacillati</taxon>
        <taxon>Actinomycetota</taxon>
        <taxon>Actinomycetes</taxon>
        <taxon>Mycobacteriales</taxon>
        <taxon>Nocardiaceae</taxon>
        <taxon>Rhodococcus</taxon>
    </lineage>
</organism>
<evidence type="ECO:0008006" key="4">
    <source>
        <dbReference type="Google" id="ProtNLM"/>
    </source>
</evidence>
<gene>
    <name evidence="2" type="ORF">SAMN05444695_111116</name>
</gene>
<protein>
    <recommendedName>
        <fullName evidence="4">DUF2269 domain-containing protein</fullName>
    </recommendedName>
</protein>
<keyword evidence="1" id="KW-1133">Transmembrane helix</keyword>
<feature type="transmembrane region" description="Helical" evidence="1">
    <location>
        <begin position="142"/>
        <end position="161"/>
    </location>
</feature>
<dbReference type="Proteomes" id="UP000183263">
    <property type="component" value="Unassembled WGS sequence"/>
</dbReference>
<sequence>MDRTDPAVTMTPRARTLARAVHIGASGGWLGAVITYLVVAAATLISADPEQVRGSYQVMAMLADAMLLPFAVASLVTGLICSLGTAWGLLRHYWVLFKLVLNLVAAVVLVLYTRSIEHAATVAAQPTWSEADRAVLQDPAHLVHATAALIVVLAALVLAVYKPRGMTAYGHRRALRNRAAPSVSA</sequence>
<keyword evidence="1" id="KW-0472">Membrane</keyword>
<dbReference type="AlphaFoldDB" id="A0A1G8NML6"/>
<proteinExistence type="predicted"/>
<feature type="transmembrane region" description="Helical" evidence="1">
    <location>
        <begin position="93"/>
        <end position="112"/>
    </location>
</feature>
<evidence type="ECO:0000256" key="1">
    <source>
        <dbReference type="SAM" id="Phobius"/>
    </source>
</evidence>
<accession>A0A1G8NML6</accession>
<feature type="transmembrane region" description="Helical" evidence="1">
    <location>
        <begin position="65"/>
        <end position="86"/>
    </location>
</feature>
<dbReference type="RefSeq" id="WP_246442139.1">
    <property type="nucleotide sequence ID" value="NZ_CP048813.1"/>
</dbReference>
<evidence type="ECO:0000313" key="3">
    <source>
        <dbReference type="Proteomes" id="UP000183263"/>
    </source>
</evidence>
<reference evidence="2 3" key="1">
    <citation type="submission" date="2016-10" db="EMBL/GenBank/DDBJ databases">
        <authorList>
            <person name="de Groot N.N."/>
        </authorList>
    </citation>
    <scope>NUCLEOTIDE SEQUENCE [LARGE SCALE GENOMIC DNA]</scope>
    <source>
        <strain evidence="2 3">DSM 44892</strain>
    </source>
</reference>
<feature type="transmembrane region" description="Helical" evidence="1">
    <location>
        <begin position="20"/>
        <end position="45"/>
    </location>
</feature>
<keyword evidence="1" id="KW-0812">Transmembrane</keyword>
<dbReference type="EMBL" id="FNDN01000011">
    <property type="protein sequence ID" value="SDI81509.1"/>
    <property type="molecule type" value="Genomic_DNA"/>
</dbReference>